<name>A0A975K3M3_9SPHN</name>
<reference evidence="3" key="1">
    <citation type="submission" date="2021-04" db="EMBL/GenBank/DDBJ databases">
        <title>Isolation of p-tert-butylphenol degrading bacteria Sphingobium phenoxybenzoativorans Tas13 from active sludge.</title>
        <authorList>
            <person name="Li Y."/>
        </authorList>
    </citation>
    <scope>NUCLEOTIDE SEQUENCE</scope>
    <source>
        <strain evidence="3">Tas13</strain>
    </source>
</reference>
<feature type="region of interest" description="Disordered" evidence="1">
    <location>
        <begin position="60"/>
        <end position="94"/>
    </location>
</feature>
<evidence type="ECO:0000256" key="2">
    <source>
        <dbReference type="SAM" id="Phobius"/>
    </source>
</evidence>
<dbReference type="Proteomes" id="UP000681425">
    <property type="component" value="Chromosome"/>
</dbReference>
<evidence type="ECO:0000313" key="4">
    <source>
        <dbReference type="Proteomes" id="UP000681425"/>
    </source>
</evidence>
<dbReference type="EMBL" id="CP073910">
    <property type="protein sequence ID" value="QUT04236.1"/>
    <property type="molecule type" value="Genomic_DNA"/>
</dbReference>
<gene>
    <name evidence="3" type="ORF">KFK14_14190</name>
</gene>
<keyword evidence="2" id="KW-0812">Transmembrane</keyword>
<dbReference type="KEGG" id="spph:KFK14_14190"/>
<evidence type="ECO:0000256" key="1">
    <source>
        <dbReference type="SAM" id="MobiDB-lite"/>
    </source>
</evidence>
<keyword evidence="2" id="KW-0472">Membrane</keyword>
<evidence type="ECO:0000313" key="3">
    <source>
        <dbReference type="EMBL" id="QUT04236.1"/>
    </source>
</evidence>
<feature type="compositionally biased region" description="Gly residues" evidence="1">
    <location>
        <begin position="71"/>
        <end position="80"/>
    </location>
</feature>
<dbReference type="AlphaFoldDB" id="A0A975K3M3"/>
<dbReference type="RefSeq" id="WP_212608089.1">
    <property type="nucleotide sequence ID" value="NZ_CP073910.1"/>
</dbReference>
<keyword evidence="2" id="KW-1133">Transmembrane helix</keyword>
<sequence length="248" mass="26693">MAGASSEGEVNHWPAFVDVLTTVIMVVTFLLVIMSAAVMVLSQRTMEHFKKQIEAKEALGKTSENSADAGAAGGATGGAPGQQNQTIRSPDAETGSSVAELGSILKSDPVNGAERLTIRTRETPDTMKIAVKAMENADDTKGVEVKTADVLLRVDFEPMAVRYDDANAKQVTDFLKSKQRPGMKYEIWSFAPQASSISEAQRLAFYRAAMTRNLLIKAGINPSDVNTQVRVTDPSAKDGHNVRVVLKP</sequence>
<keyword evidence="4" id="KW-1185">Reference proteome</keyword>
<organism evidence="3 4">
    <name type="scientific">Sphingobium phenoxybenzoativorans</name>
    <dbReference type="NCBI Taxonomy" id="1592790"/>
    <lineage>
        <taxon>Bacteria</taxon>
        <taxon>Pseudomonadati</taxon>
        <taxon>Pseudomonadota</taxon>
        <taxon>Alphaproteobacteria</taxon>
        <taxon>Sphingomonadales</taxon>
        <taxon>Sphingomonadaceae</taxon>
        <taxon>Sphingobium</taxon>
    </lineage>
</organism>
<proteinExistence type="predicted"/>
<feature type="transmembrane region" description="Helical" evidence="2">
    <location>
        <begin position="20"/>
        <end position="41"/>
    </location>
</feature>
<evidence type="ECO:0008006" key="5">
    <source>
        <dbReference type="Google" id="ProtNLM"/>
    </source>
</evidence>
<protein>
    <recommendedName>
        <fullName evidence="5">OmpA-like domain-containing protein</fullName>
    </recommendedName>
</protein>
<accession>A0A975K3M3</accession>